<dbReference type="AlphaFoldDB" id="Q0WL33"/>
<evidence type="ECO:0000256" key="1">
    <source>
        <dbReference type="SAM" id="MobiDB-lite"/>
    </source>
</evidence>
<accession>Q0WL33</accession>
<evidence type="ECO:0008006" key="4">
    <source>
        <dbReference type="Google" id="ProtNLM"/>
    </source>
</evidence>
<evidence type="ECO:0000256" key="2">
    <source>
        <dbReference type="SAM" id="Phobius"/>
    </source>
</evidence>
<feature type="compositionally biased region" description="Basic residues" evidence="1">
    <location>
        <begin position="113"/>
        <end position="133"/>
    </location>
</feature>
<feature type="compositionally biased region" description="Pro residues" evidence="1">
    <location>
        <begin position="78"/>
        <end position="89"/>
    </location>
</feature>
<reference evidence="3" key="1">
    <citation type="submission" date="2006-07" db="EMBL/GenBank/DDBJ databases">
        <title>Large-scale analysis of RIKEN Arabidopsis full-length (RAFL) cDNAs.</title>
        <authorList>
            <person name="Totoki Y."/>
            <person name="Seki M."/>
            <person name="Ishida J."/>
            <person name="Nakajima M."/>
            <person name="Enju A."/>
            <person name="Morosawa T."/>
            <person name="Kamiya A."/>
            <person name="Narusaka M."/>
            <person name="Shin-i T."/>
            <person name="Nakagawa M."/>
            <person name="Sakamoto N."/>
            <person name="Oishi K."/>
            <person name="Kohara Y."/>
            <person name="Kobayashi M."/>
            <person name="Toyoda A."/>
            <person name="Sakaki Y."/>
            <person name="Sakurai T."/>
            <person name="Iida K."/>
            <person name="Akiyama K."/>
            <person name="Satou M."/>
            <person name="Toyoda T."/>
            <person name="Konagaya A."/>
            <person name="Carninci P."/>
            <person name="Kawai J."/>
            <person name="Hayashizaki Y."/>
            <person name="Shinozaki K."/>
        </authorList>
    </citation>
    <scope>NUCLEOTIDE SEQUENCE</scope>
</reference>
<dbReference type="EMBL" id="AK230375">
    <property type="protein sequence ID" value="BAF02174.1"/>
    <property type="molecule type" value="mRNA"/>
</dbReference>
<keyword evidence="2" id="KW-0472">Membrane</keyword>
<keyword evidence="2" id="KW-0812">Transmembrane</keyword>
<dbReference type="ExpressionAtlas" id="Q0WL33">
    <property type="expression patterns" value="baseline and differential"/>
</dbReference>
<sequence>MGKRRQEKCKTLKNEIQKQWNGERATGSREPERGAMIMKKTTQAYLLLSLVHILLCLSFQIRAIRPLLAEPPSQILNPPPPSPVWPSPPCGTNIGSQVTAVGENSCRQIPRPPKTKKKKIPKPLKTKKKKISKPHAAVP</sequence>
<proteinExistence type="evidence at transcript level"/>
<name>Q0WL33_ARATH</name>
<feature type="region of interest" description="Disordered" evidence="1">
    <location>
        <begin position="103"/>
        <end position="139"/>
    </location>
</feature>
<dbReference type="TAIR" id="AT1G65845"/>
<evidence type="ECO:0000313" key="3">
    <source>
        <dbReference type="EMBL" id="BAF02174.1"/>
    </source>
</evidence>
<feature type="region of interest" description="Disordered" evidence="1">
    <location>
        <begin position="78"/>
        <end position="97"/>
    </location>
</feature>
<keyword evidence="2" id="KW-1133">Transmembrane helix</keyword>
<protein>
    <recommendedName>
        <fullName evidence="4">Transmembrane protein</fullName>
    </recommendedName>
</protein>
<organism evidence="3">
    <name type="scientific">Arabidopsis thaliana</name>
    <name type="common">Mouse-ear cress</name>
    <dbReference type="NCBI Taxonomy" id="3702"/>
    <lineage>
        <taxon>Eukaryota</taxon>
        <taxon>Viridiplantae</taxon>
        <taxon>Streptophyta</taxon>
        <taxon>Embryophyta</taxon>
        <taxon>Tracheophyta</taxon>
        <taxon>Spermatophyta</taxon>
        <taxon>Magnoliopsida</taxon>
        <taxon>eudicotyledons</taxon>
        <taxon>Gunneridae</taxon>
        <taxon>Pentapetalae</taxon>
        <taxon>rosids</taxon>
        <taxon>malvids</taxon>
        <taxon>Brassicales</taxon>
        <taxon>Brassicaceae</taxon>
        <taxon>Camelineae</taxon>
        <taxon>Arabidopsis</taxon>
    </lineage>
</organism>
<feature type="transmembrane region" description="Helical" evidence="2">
    <location>
        <begin position="44"/>
        <end position="64"/>
    </location>
</feature>